<dbReference type="InterPro" id="IPR000337">
    <property type="entry name" value="GPCR_3"/>
</dbReference>
<dbReference type="SUPFAM" id="SSF53822">
    <property type="entry name" value="Periplasmic binding protein-like I"/>
    <property type="match status" value="1"/>
</dbReference>
<dbReference type="InterPro" id="IPR001828">
    <property type="entry name" value="ANF_lig-bd_rcpt"/>
</dbReference>
<evidence type="ECO:0000256" key="7">
    <source>
        <dbReference type="ARBA" id="ARBA00023180"/>
    </source>
</evidence>
<dbReference type="PANTHER" id="PTHR24060">
    <property type="entry name" value="METABOTROPIC GLUTAMATE RECEPTOR"/>
    <property type="match status" value="1"/>
</dbReference>
<name>A0AB34GMA7_ESCRO</name>
<dbReference type="PRINTS" id="PR00248">
    <property type="entry name" value="GPCRMGR"/>
</dbReference>
<dbReference type="AlphaFoldDB" id="A0AB34GMA7"/>
<dbReference type="InterPro" id="IPR028082">
    <property type="entry name" value="Peripla_BP_I"/>
</dbReference>
<comment type="subcellular location">
    <subcellularLocation>
        <location evidence="1">Membrane</location>
        <topology evidence="1">Multi-pass membrane protein</topology>
    </subcellularLocation>
</comment>
<keyword evidence="5" id="KW-0472">Membrane</keyword>
<reference evidence="9 10" key="1">
    <citation type="submission" date="2022-11" db="EMBL/GenBank/DDBJ databases">
        <title>Whole genome sequence of Eschrichtius robustus ER-17-0199.</title>
        <authorList>
            <person name="Bruniche-Olsen A."/>
            <person name="Black A.N."/>
            <person name="Fields C.J."/>
            <person name="Walden K."/>
            <person name="Dewoody J.A."/>
        </authorList>
    </citation>
    <scope>NUCLEOTIDE SEQUENCE [LARGE SCALE GENOMIC DNA]</scope>
    <source>
        <strain evidence="9">ER-17-0199</strain>
        <tissue evidence="9">Blubber</tissue>
    </source>
</reference>
<dbReference type="Proteomes" id="UP001159641">
    <property type="component" value="Unassembled WGS sequence"/>
</dbReference>
<evidence type="ECO:0000313" key="9">
    <source>
        <dbReference type="EMBL" id="KAJ8780674.1"/>
    </source>
</evidence>
<feature type="domain" description="Receptor ligand binding region" evidence="8">
    <location>
        <begin position="163"/>
        <end position="261"/>
    </location>
</feature>
<organism evidence="9 10">
    <name type="scientific">Eschrichtius robustus</name>
    <name type="common">California gray whale</name>
    <name type="synonym">Eschrichtius gibbosus</name>
    <dbReference type="NCBI Taxonomy" id="9764"/>
    <lineage>
        <taxon>Eukaryota</taxon>
        <taxon>Metazoa</taxon>
        <taxon>Chordata</taxon>
        <taxon>Craniata</taxon>
        <taxon>Vertebrata</taxon>
        <taxon>Euteleostomi</taxon>
        <taxon>Mammalia</taxon>
        <taxon>Eutheria</taxon>
        <taxon>Laurasiatheria</taxon>
        <taxon>Artiodactyla</taxon>
        <taxon>Whippomorpha</taxon>
        <taxon>Cetacea</taxon>
        <taxon>Mysticeti</taxon>
        <taxon>Eschrichtiidae</taxon>
        <taxon>Eschrichtius</taxon>
    </lineage>
</organism>
<sequence>MRWGRALRARSHVEREGPLLYSSRESAMLPTSACCSTISRDPIAPPRGPSSGLGAAGALCRRPRQGLRASPGPLEAHALRRWGAGLGAAWGDTRAGCHSTVSSSDFSLPGDYLLAGLFPLHGDYLGVRRRPTVTFCDRANMLIGGERAWYMPNTFNGHGYHLFQAMQFGIEEINNSTALLPNVTLGYKPYDGCSESANVFATLSTPGTHDVESQGDPAHYSPAIVAVIGPDASSHVATTAALLSPFLVPLISWRPGSSLISPPAKSSVGWGGWAGAAVPEASLDSWASWAVTAC</sequence>
<dbReference type="InterPro" id="IPR050726">
    <property type="entry name" value="mGluR"/>
</dbReference>
<evidence type="ECO:0000256" key="2">
    <source>
        <dbReference type="ARBA" id="ARBA00022692"/>
    </source>
</evidence>
<keyword evidence="7" id="KW-0325">Glycoprotein</keyword>
<evidence type="ECO:0000256" key="6">
    <source>
        <dbReference type="ARBA" id="ARBA00023170"/>
    </source>
</evidence>
<evidence type="ECO:0000256" key="5">
    <source>
        <dbReference type="ARBA" id="ARBA00023136"/>
    </source>
</evidence>
<dbReference type="EMBL" id="JAIQCJ010002152">
    <property type="protein sequence ID" value="KAJ8780674.1"/>
    <property type="molecule type" value="Genomic_DNA"/>
</dbReference>
<keyword evidence="2" id="KW-0812">Transmembrane</keyword>
<gene>
    <name evidence="9" type="ORF">J1605_000717</name>
</gene>
<dbReference type="GO" id="GO:0016020">
    <property type="term" value="C:membrane"/>
    <property type="evidence" value="ECO:0007669"/>
    <property type="project" value="UniProtKB-SubCell"/>
</dbReference>
<keyword evidence="6" id="KW-0675">Receptor</keyword>
<dbReference type="GO" id="GO:0004930">
    <property type="term" value="F:G protein-coupled receptor activity"/>
    <property type="evidence" value="ECO:0007669"/>
    <property type="project" value="InterPro"/>
</dbReference>
<evidence type="ECO:0000259" key="8">
    <source>
        <dbReference type="Pfam" id="PF01094"/>
    </source>
</evidence>
<evidence type="ECO:0000313" key="10">
    <source>
        <dbReference type="Proteomes" id="UP001159641"/>
    </source>
</evidence>
<protein>
    <recommendedName>
        <fullName evidence="8">Receptor ligand binding region domain-containing protein</fullName>
    </recommendedName>
</protein>
<accession>A0AB34GMA7</accession>
<keyword evidence="10" id="KW-1185">Reference proteome</keyword>
<keyword evidence="4" id="KW-1133">Transmembrane helix</keyword>
<evidence type="ECO:0000256" key="3">
    <source>
        <dbReference type="ARBA" id="ARBA00022729"/>
    </source>
</evidence>
<evidence type="ECO:0000256" key="1">
    <source>
        <dbReference type="ARBA" id="ARBA00004141"/>
    </source>
</evidence>
<evidence type="ECO:0000256" key="4">
    <source>
        <dbReference type="ARBA" id="ARBA00022989"/>
    </source>
</evidence>
<keyword evidence="3" id="KW-0732">Signal</keyword>
<proteinExistence type="predicted"/>
<dbReference type="Gene3D" id="3.40.50.2300">
    <property type="match status" value="1"/>
</dbReference>
<dbReference type="Pfam" id="PF01094">
    <property type="entry name" value="ANF_receptor"/>
    <property type="match status" value="1"/>
</dbReference>
<comment type="caution">
    <text evidence="9">The sequence shown here is derived from an EMBL/GenBank/DDBJ whole genome shotgun (WGS) entry which is preliminary data.</text>
</comment>